<evidence type="ECO:0000256" key="4">
    <source>
        <dbReference type="ARBA" id="ARBA00023163"/>
    </source>
</evidence>
<dbReference type="GO" id="GO:0046983">
    <property type="term" value="F:protein dimerization activity"/>
    <property type="evidence" value="ECO:0007669"/>
    <property type="project" value="InterPro"/>
</dbReference>
<keyword evidence="2" id="KW-0805">Transcription regulation</keyword>
<dbReference type="GO" id="GO:0000981">
    <property type="term" value="F:DNA-binding transcription factor activity, RNA polymerase II-specific"/>
    <property type="evidence" value="ECO:0007669"/>
    <property type="project" value="TreeGrafter"/>
</dbReference>
<organism evidence="8 9">
    <name type="scientific">Dermatophagoides pteronyssinus</name>
    <name type="common">European house dust mite</name>
    <dbReference type="NCBI Taxonomy" id="6956"/>
    <lineage>
        <taxon>Eukaryota</taxon>
        <taxon>Metazoa</taxon>
        <taxon>Ecdysozoa</taxon>
        <taxon>Arthropoda</taxon>
        <taxon>Chelicerata</taxon>
        <taxon>Arachnida</taxon>
        <taxon>Acari</taxon>
        <taxon>Acariformes</taxon>
        <taxon>Sarcoptiformes</taxon>
        <taxon>Astigmata</taxon>
        <taxon>Psoroptidia</taxon>
        <taxon>Analgoidea</taxon>
        <taxon>Pyroglyphidae</taxon>
        <taxon>Dermatophagoidinae</taxon>
        <taxon>Dermatophagoides</taxon>
    </lineage>
</organism>
<proteinExistence type="predicted"/>
<dbReference type="PANTHER" id="PTHR20937">
    <property type="entry name" value="IP14615P"/>
    <property type="match status" value="1"/>
</dbReference>
<dbReference type="InterPro" id="IPR036638">
    <property type="entry name" value="HLH_DNA-bd_sf"/>
</dbReference>
<evidence type="ECO:0000256" key="5">
    <source>
        <dbReference type="ARBA" id="ARBA00023242"/>
    </source>
</evidence>
<dbReference type="GO" id="GO:0000978">
    <property type="term" value="F:RNA polymerase II cis-regulatory region sequence-specific DNA binding"/>
    <property type="evidence" value="ECO:0007669"/>
    <property type="project" value="TreeGrafter"/>
</dbReference>
<dbReference type="GO" id="GO:0005634">
    <property type="term" value="C:nucleus"/>
    <property type="evidence" value="ECO:0007669"/>
    <property type="project" value="TreeGrafter"/>
</dbReference>
<keyword evidence="4" id="KW-0804">Transcription</keyword>
<dbReference type="SMART" id="SM00353">
    <property type="entry name" value="HLH"/>
    <property type="match status" value="1"/>
</dbReference>
<dbReference type="KEGG" id="dpte:113792513"/>
<dbReference type="Gene3D" id="4.10.280.10">
    <property type="entry name" value="Helix-loop-helix DNA-binding domain"/>
    <property type="match status" value="1"/>
</dbReference>
<evidence type="ECO:0000256" key="3">
    <source>
        <dbReference type="ARBA" id="ARBA00023125"/>
    </source>
</evidence>
<feature type="compositionally biased region" description="Low complexity" evidence="6">
    <location>
        <begin position="12"/>
        <end position="23"/>
    </location>
</feature>
<dbReference type="SUPFAM" id="SSF47459">
    <property type="entry name" value="HLH, helix-loop-helix DNA-binding domain"/>
    <property type="match status" value="1"/>
</dbReference>
<dbReference type="InterPro" id="IPR040259">
    <property type="entry name" value="Mesogenin/MesP"/>
</dbReference>
<dbReference type="PROSITE" id="PS50888">
    <property type="entry name" value="BHLH"/>
    <property type="match status" value="1"/>
</dbReference>
<dbReference type="CDD" id="cd11390">
    <property type="entry name" value="bHLH_TS"/>
    <property type="match status" value="1"/>
</dbReference>
<dbReference type="Proteomes" id="UP000515146">
    <property type="component" value="Unplaced"/>
</dbReference>
<evidence type="ECO:0000313" key="9">
    <source>
        <dbReference type="RefSeq" id="XP_027198207.1"/>
    </source>
</evidence>
<feature type="compositionally biased region" description="Polar residues" evidence="6">
    <location>
        <begin position="1"/>
        <end position="11"/>
    </location>
</feature>
<dbReference type="AlphaFoldDB" id="A0A6P6XY14"/>
<gene>
    <name evidence="9" type="primary">LOC113792513</name>
</gene>
<protein>
    <submittedName>
        <fullName evidence="9">Basic helix-loop-helix transcription factor amos-like</fullName>
    </submittedName>
</protein>
<evidence type="ECO:0000256" key="2">
    <source>
        <dbReference type="ARBA" id="ARBA00023015"/>
    </source>
</evidence>
<keyword evidence="8" id="KW-1185">Reference proteome</keyword>
<feature type="domain" description="BHLH" evidence="7">
    <location>
        <begin position="102"/>
        <end position="158"/>
    </location>
</feature>
<dbReference type="OrthoDB" id="9946827at2759"/>
<keyword evidence="5" id="KW-0539">Nucleus</keyword>
<keyword evidence="1" id="KW-0217">Developmental protein</keyword>
<reference evidence="9" key="1">
    <citation type="submission" date="2025-08" db="UniProtKB">
        <authorList>
            <consortium name="RefSeq"/>
        </authorList>
    </citation>
    <scope>IDENTIFICATION</scope>
    <source>
        <strain evidence="9">Airmid</strain>
    </source>
</reference>
<evidence type="ECO:0000256" key="1">
    <source>
        <dbReference type="ARBA" id="ARBA00022473"/>
    </source>
</evidence>
<dbReference type="RefSeq" id="XP_027198207.1">
    <property type="nucleotide sequence ID" value="XM_027342406.1"/>
</dbReference>
<feature type="region of interest" description="Disordered" evidence="6">
    <location>
        <begin position="1"/>
        <end position="23"/>
    </location>
</feature>
<dbReference type="PANTHER" id="PTHR20937:SF3">
    <property type="entry name" value="IP14615P"/>
    <property type="match status" value="1"/>
</dbReference>
<evidence type="ECO:0000256" key="6">
    <source>
        <dbReference type="SAM" id="MobiDB-lite"/>
    </source>
</evidence>
<dbReference type="Pfam" id="PF00010">
    <property type="entry name" value="HLH"/>
    <property type="match status" value="1"/>
</dbReference>
<dbReference type="InterPro" id="IPR011598">
    <property type="entry name" value="bHLH_dom"/>
</dbReference>
<keyword evidence="3" id="KW-0238">DNA-binding</keyword>
<sequence length="164" mass="18813">MIKPKTLQTQPSSSSSSSLSSIKKSMSTENSTLLESNNFYCLSHNDDHHDHAKYQSIEKWPEIINMNSGHKPKYASNDINNGSHLVTSLNQPSGGGGGSKEEQRKNACLRERTRMRDMNRAFDMLRDRLPYIQPRHLHGKRVSKIEALRMTIKYIKQLQQMINE</sequence>
<name>A0A6P6XY14_DERPT</name>
<dbReference type="InParanoid" id="A0A6P6XY14"/>
<dbReference type="GO" id="GO:0001707">
    <property type="term" value="P:mesoderm formation"/>
    <property type="evidence" value="ECO:0007669"/>
    <property type="project" value="TreeGrafter"/>
</dbReference>
<evidence type="ECO:0000313" key="8">
    <source>
        <dbReference type="Proteomes" id="UP000515146"/>
    </source>
</evidence>
<accession>A0A6P6XY14</accession>
<evidence type="ECO:0000259" key="7">
    <source>
        <dbReference type="PROSITE" id="PS50888"/>
    </source>
</evidence>